<dbReference type="Gene3D" id="3.40.50.300">
    <property type="entry name" value="P-loop containing nucleotide triphosphate hydrolases"/>
    <property type="match status" value="2"/>
</dbReference>
<feature type="domain" description="Helicase C-terminal" evidence="5">
    <location>
        <begin position="451"/>
        <end position="627"/>
    </location>
</feature>
<dbReference type="PROSITE" id="PS51194">
    <property type="entry name" value="HELICASE_CTER"/>
    <property type="match status" value="1"/>
</dbReference>
<sequence length="1271" mass="144392">MAEHDSEWYFGSRLSTNGDSLRTIAEKSNSEVYHDAKDTEETNFLKNISDSDSAYKSFTQIDYTRSSSSSDSDEFSDEESYSSSEESIIDLEKLRREQVRLTLLKKISDNSTPELNKGKMPEKVKKSNGSSNASMFTSNGSMFTSMSDHLEYEEQPYYYLNSQPCPLGVPDKLAVQMLKVKKNKPPTREFSPPVSLVVDGSPWIPEIKRTKLPIESRREDIISIIRENRVIVLSGSTGCGKSTQVPQYILDDCLQRRVPVNIICTQPRRIAATSLAHRVASERGTPLHGQVGYHIGGKGGFSASTRLRYVTTGILLEMLKADRYLNSYTHVIMDEIHERNVDDDLMMAHLCVILRENPSLKLIIMSATMNVQKFTRYFCEFETENDGFVSQIPWIDIPAKTFPVDVFYLEDVCQGMDTYESYQKIVLNDPKKPSMMQERRDLFISWILRCHIDSPVEDAFLVFVPGIALIAEMEDQLMILGEQQRMSAHSFPDFMIIKLHSTVTIDEQCLIMQRPRNGCRKIILATNVAESSITVPDVKIIFDSCLRKDVHYDKTARSYSLNEQWISKDCAEQRRGRAGRVGPGVIYRFVTKQFFDSLSNERNPEIKRTPLNSLLLRSIYANLGDPRELLSHCLDPPDDTAVDYAIEDLEATGAVIKSSKISKEVDDWVQGSVLSCEYEVTRLGTVLAQLPLDLHSGLLVVYGTIFGSLYDAMIIAAILQNRGAIVQPLNQEIQISAAMSRFSRNLPDDFPIQGGSDLISHLRGYLYWEETTQHDSKFDLSKELSWCQNQFLSLYWMREIQDLVISIRESLAYIGVCSPPAKEERDKIRRNRNIINEFELDEEIESDNIDQAIKILDIAAYDETPNLIKFDEISEIQEQPLINTYRTRSHYQTKPGTPIHQIPDHVRALLNPWTNVFDRTYEISSRPVKLNREPNVTLLTILLTAAFHQNLFRVTPSQDNRVFKDCPKDFNRNHTVEFSAQILPPKEVIIEALQKDIGFVHKIVHPSTESSETQGESESCYIEFVKPVKPIWTHSRDRNKPTLPDAAFLAQKLRTVKNGIWAEGLSNSTGHTLYSEDAKKLRFSGIFGCSETATGLSPIFRSKSSRVYPSKTSLFFPLIIDSSDNKRYSICAGKLLAVDYGHSHVAEHITCLIGPLRARNNVGDAILAFFANKVENDDVIGGWHVQINLTQYPLFHSRPSEVDLDLIHTVRYFLRQALFETKPVNSNSDDNCDYMSLANLTRKEMVKIWSQCKMTADQAGKLLVASVLIIL</sequence>
<dbReference type="InterPro" id="IPR001650">
    <property type="entry name" value="Helicase_C-like"/>
</dbReference>
<evidence type="ECO:0000313" key="6">
    <source>
        <dbReference type="EMBL" id="EXX63475.1"/>
    </source>
</evidence>
<dbReference type="InterPro" id="IPR027417">
    <property type="entry name" value="P-loop_NTPase"/>
</dbReference>
<dbReference type="SMART" id="SM00490">
    <property type="entry name" value="HELICc"/>
    <property type="match status" value="1"/>
</dbReference>
<evidence type="ECO:0000256" key="2">
    <source>
        <dbReference type="ARBA" id="ARBA00022840"/>
    </source>
</evidence>
<dbReference type="Pfam" id="PF00270">
    <property type="entry name" value="DEAD"/>
    <property type="match status" value="1"/>
</dbReference>
<keyword evidence="2" id="KW-0067">ATP-binding</keyword>
<feature type="compositionally biased region" description="Basic and acidic residues" evidence="3">
    <location>
        <begin position="116"/>
        <end position="125"/>
    </location>
</feature>
<accession>A0A015J9A9</accession>
<feature type="region of interest" description="Disordered" evidence="3">
    <location>
        <begin position="63"/>
        <end position="87"/>
    </location>
</feature>
<proteinExistence type="predicted"/>
<dbReference type="SUPFAM" id="SSF52540">
    <property type="entry name" value="P-loop containing nucleoside triphosphate hydrolases"/>
    <property type="match status" value="1"/>
</dbReference>
<dbReference type="PANTHER" id="PTHR18934">
    <property type="entry name" value="ATP-DEPENDENT RNA HELICASE"/>
    <property type="match status" value="1"/>
</dbReference>
<organism evidence="6 7">
    <name type="scientific">Rhizophagus irregularis (strain DAOM 197198w)</name>
    <name type="common">Glomus intraradices</name>
    <dbReference type="NCBI Taxonomy" id="1432141"/>
    <lineage>
        <taxon>Eukaryota</taxon>
        <taxon>Fungi</taxon>
        <taxon>Fungi incertae sedis</taxon>
        <taxon>Mucoromycota</taxon>
        <taxon>Glomeromycotina</taxon>
        <taxon>Glomeromycetes</taxon>
        <taxon>Glomerales</taxon>
        <taxon>Glomeraceae</taxon>
        <taxon>Rhizophagus</taxon>
    </lineage>
</organism>
<dbReference type="Proteomes" id="UP000022910">
    <property type="component" value="Unassembled WGS sequence"/>
</dbReference>
<evidence type="ECO:0000259" key="4">
    <source>
        <dbReference type="PROSITE" id="PS51192"/>
    </source>
</evidence>
<dbReference type="OMA" id="NEQWISK"/>
<dbReference type="OrthoDB" id="28053at2759"/>
<reference evidence="6 7" key="1">
    <citation type="submission" date="2014-02" db="EMBL/GenBank/DDBJ databases">
        <title>Single nucleus genome sequencing reveals high similarity among nuclei of an endomycorrhizal fungus.</title>
        <authorList>
            <person name="Lin K."/>
            <person name="Geurts R."/>
            <person name="Zhang Z."/>
            <person name="Limpens E."/>
            <person name="Saunders D.G."/>
            <person name="Mu D."/>
            <person name="Pang E."/>
            <person name="Cao H."/>
            <person name="Cha H."/>
            <person name="Lin T."/>
            <person name="Zhou Q."/>
            <person name="Shang Y."/>
            <person name="Li Y."/>
            <person name="Ivanov S."/>
            <person name="Sharma T."/>
            <person name="Velzen R.V."/>
            <person name="Ruijter N.D."/>
            <person name="Aanen D.K."/>
            <person name="Win J."/>
            <person name="Kamoun S."/>
            <person name="Bisseling T."/>
            <person name="Huang S."/>
        </authorList>
    </citation>
    <scope>NUCLEOTIDE SEQUENCE [LARGE SCALE GENOMIC DNA]</scope>
    <source>
        <strain evidence="7">DAOM197198w</strain>
    </source>
</reference>
<keyword evidence="6" id="KW-0378">Hydrolase</keyword>
<keyword evidence="6" id="KW-0347">Helicase</keyword>
<dbReference type="PANTHER" id="PTHR18934:SF113">
    <property type="entry name" value="ATP-DEPENDENT RNA HELICASE TDRD9"/>
    <property type="match status" value="1"/>
</dbReference>
<dbReference type="InterPro" id="IPR011545">
    <property type="entry name" value="DEAD/DEAH_box_helicase_dom"/>
</dbReference>
<feature type="domain" description="Helicase ATP-binding" evidence="4">
    <location>
        <begin position="222"/>
        <end position="387"/>
    </location>
</feature>
<dbReference type="CDD" id="cd17917">
    <property type="entry name" value="DEXHc_RHA-like"/>
    <property type="match status" value="1"/>
</dbReference>
<keyword evidence="7" id="KW-1185">Reference proteome</keyword>
<dbReference type="SMART" id="SM00487">
    <property type="entry name" value="DEXDc"/>
    <property type="match status" value="1"/>
</dbReference>
<feature type="region of interest" description="Disordered" evidence="3">
    <location>
        <begin position="110"/>
        <end position="133"/>
    </location>
</feature>
<dbReference type="Gene3D" id="1.20.120.1080">
    <property type="match status" value="1"/>
</dbReference>
<keyword evidence="1" id="KW-0547">Nucleotide-binding</keyword>
<dbReference type="CDD" id="cd18791">
    <property type="entry name" value="SF2_C_RHA"/>
    <property type="match status" value="1"/>
</dbReference>
<evidence type="ECO:0000256" key="3">
    <source>
        <dbReference type="SAM" id="MobiDB-lite"/>
    </source>
</evidence>
<dbReference type="InterPro" id="IPR014001">
    <property type="entry name" value="Helicase_ATP-bd"/>
</dbReference>
<evidence type="ECO:0000313" key="7">
    <source>
        <dbReference type="Proteomes" id="UP000022910"/>
    </source>
</evidence>
<dbReference type="HOGENOM" id="CLU_263932_0_0_1"/>
<comment type="caution">
    <text evidence="6">The sequence shown here is derived from an EMBL/GenBank/DDBJ whole genome shotgun (WGS) entry which is preliminary data.</text>
</comment>
<dbReference type="STRING" id="1432141.A0A015J9A9"/>
<dbReference type="PROSITE" id="PS51192">
    <property type="entry name" value="HELICASE_ATP_BIND_1"/>
    <property type="match status" value="1"/>
</dbReference>
<dbReference type="EMBL" id="JEMT01023926">
    <property type="protein sequence ID" value="EXX63475.1"/>
    <property type="molecule type" value="Genomic_DNA"/>
</dbReference>
<dbReference type="AlphaFoldDB" id="A0A015J9A9"/>
<dbReference type="GO" id="GO:0003723">
    <property type="term" value="F:RNA binding"/>
    <property type="evidence" value="ECO:0007669"/>
    <property type="project" value="TreeGrafter"/>
</dbReference>
<dbReference type="GO" id="GO:0005524">
    <property type="term" value="F:ATP binding"/>
    <property type="evidence" value="ECO:0007669"/>
    <property type="project" value="UniProtKB-KW"/>
</dbReference>
<protein>
    <submittedName>
        <fullName evidence="6">Putative helicase</fullName>
    </submittedName>
</protein>
<dbReference type="GO" id="GO:0004386">
    <property type="term" value="F:helicase activity"/>
    <property type="evidence" value="ECO:0007669"/>
    <property type="project" value="UniProtKB-KW"/>
</dbReference>
<feature type="compositionally biased region" description="Acidic residues" evidence="3">
    <location>
        <begin position="71"/>
        <end position="80"/>
    </location>
</feature>
<evidence type="ECO:0000256" key="1">
    <source>
        <dbReference type="ARBA" id="ARBA00022741"/>
    </source>
</evidence>
<gene>
    <name evidence="6" type="ORF">RirG_151950</name>
</gene>
<name>A0A015J9A9_RHIIW</name>
<evidence type="ECO:0000259" key="5">
    <source>
        <dbReference type="PROSITE" id="PS51194"/>
    </source>
</evidence>
<dbReference type="SMR" id="A0A015J9A9"/>
<dbReference type="Pfam" id="PF00271">
    <property type="entry name" value="Helicase_C"/>
    <property type="match status" value="1"/>
</dbReference>